<evidence type="ECO:0000256" key="2">
    <source>
        <dbReference type="ARBA" id="ARBA00023125"/>
    </source>
</evidence>
<dbReference type="AlphaFoldDB" id="A0A6J6ZXL3"/>
<dbReference type="GO" id="GO:0000976">
    <property type="term" value="F:transcription cis-regulatory region binding"/>
    <property type="evidence" value="ECO:0007669"/>
    <property type="project" value="TreeGrafter"/>
</dbReference>
<dbReference type="EMBL" id="CAFAAQ010000261">
    <property type="protein sequence ID" value="CAB4825326.1"/>
    <property type="molecule type" value="Genomic_DNA"/>
</dbReference>
<dbReference type="Gene3D" id="1.10.10.60">
    <property type="entry name" value="Homeodomain-like"/>
    <property type="match status" value="1"/>
</dbReference>
<organism evidence="5">
    <name type="scientific">freshwater metagenome</name>
    <dbReference type="NCBI Taxonomy" id="449393"/>
    <lineage>
        <taxon>unclassified sequences</taxon>
        <taxon>metagenomes</taxon>
        <taxon>ecological metagenomes</taxon>
    </lineage>
</organism>
<evidence type="ECO:0000313" key="5">
    <source>
        <dbReference type="EMBL" id="CAB4825326.1"/>
    </source>
</evidence>
<reference evidence="5" key="1">
    <citation type="submission" date="2020-05" db="EMBL/GenBank/DDBJ databases">
        <authorList>
            <person name="Chiriac C."/>
            <person name="Salcher M."/>
            <person name="Ghai R."/>
            <person name="Kavagutti S V."/>
        </authorList>
    </citation>
    <scope>NUCLEOTIDE SEQUENCE</scope>
</reference>
<dbReference type="PANTHER" id="PTHR30055">
    <property type="entry name" value="HTH-TYPE TRANSCRIPTIONAL REGULATOR RUTR"/>
    <property type="match status" value="1"/>
</dbReference>
<protein>
    <submittedName>
        <fullName evidence="5">Unannotated protein</fullName>
    </submittedName>
</protein>
<dbReference type="InterPro" id="IPR036271">
    <property type="entry name" value="Tet_transcr_reg_TetR-rel_C_sf"/>
</dbReference>
<keyword evidence="2" id="KW-0238">DNA-binding</keyword>
<name>A0A6J6ZXL3_9ZZZZ</name>
<dbReference type="Gene3D" id="1.10.357.10">
    <property type="entry name" value="Tetracycline Repressor, domain 2"/>
    <property type="match status" value="1"/>
</dbReference>
<dbReference type="PANTHER" id="PTHR30055:SF238">
    <property type="entry name" value="MYCOFACTOCIN BIOSYNTHESIS TRANSCRIPTIONAL REGULATOR MFTR-RELATED"/>
    <property type="match status" value="1"/>
</dbReference>
<dbReference type="InterPro" id="IPR009057">
    <property type="entry name" value="Homeodomain-like_sf"/>
</dbReference>
<accession>A0A6J6ZXL3</accession>
<sequence>MNSVRTRGRPPIKTDDEILRAALRSFASQGFEAMSVRALNAELGLSHETISQRFGTKQSLYFAAAELGVACFNASFAEARAAWPEGLDDLEQLRATIHSFITAASQHPEIGKLLNQEGPGDGARLDQLMATSLWPGADSLIALIARLRQQAEIRPVTLRELFFLSQAGAAPFNLPRLATAFDAIDGPLNRQTYITSVTETIIEGIRQR</sequence>
<evidence type="ECO:0000256" key="1">
    <source>
        <dbReference type="ARBA" id="ARBA00023015"/>
    </source>
</evidence>
<dbReference type="GO" id="GO:0003700">
    <property type="term" value="F:DNA-binding transcription factor activity"/>
    <property type="evidence" value="ECO:0007669"/>
    <property type="project" value="TreeGrafter"/>
</dbReference>
<dbReference type="SUPFAM" id="SSF48498">
    <property type="entry name" value="Tetracyclin repressor-like, C-terminal domain"/>
    <property type="match status" value="1"/>
</dbReference>
<keyword evidence="1" id="KW-0805">Transcription regulation</keyword>
<dbReference type="Pfam" id="PF00440">
    <property type="entry name" value="TetR_N"/>
    <property type="match status" value="1"/>
</dbReference>
<gene>
    <name evidence="5" type="ORF">UFOPK3046_01973</name>
</gene>
<proteinExistence type="predicted"/>
<evidence type="ECO:0000259" key="4">
    <source>
        <dbReference type="PROSITE" id="PS50977"/>
    </source>
</evidence>
<dbReference type="InterPro" id="IPR001647">
    <property type="entry name" value="HTH_TetR"/>
</dbReference>
<dbReference type="SUPFAM" id="SSF46689">
    <property type="entry name" value="Homeodomain-like"/>
    <property type="match status" value="1"/>
</dbReference>
<evidence type="ECO:0000256" key="3">
    <source>
        <dbReference type="ARBA" id="ARBA00023163"/>
    </source>
</evidence>
<dbReference type="PROSITE" id="PS50977">
    <property type="entry name" value="HTH_TETR_2"/>
    <property type="match status" value="1"/>
</dbReference>
<keyword evidence="3" id="KW-0804">Transcription</keyword>
<dbReference type="InterPro" id="IPR050109">
    <property type="entry name" value="HTH-type_TetR-like_transc_reg"/>
</dbReference>
<feature type="domain" description="HTH tetR-type" evidence="4">
    <location>
        <begin position="12"/>
        <end position="72"/>
    </location>
</feature>